<feature type="compositionally biased region" description="Basic and acidic residues" evidence="1">
    <location>
        <begin position="59"/>
        <end position="69"/>
    </location>
</feature>
<dbReference type="Pfam" id="PF26013">
    <property type="entry name" value="DUF8004"/>
    <property type="match status" value="1"/>
</dbReference>
<sequence>MPLPLAPVGRSITHPRYPRQLPQAVDPTISIETSWAAPNSPVMMDDSRSYASSGNFALHSDEPAHDQPRRPSLSTLKAGHTGTIEKSGLRYMIDKHSGDVRKGIAKTFGFRKKDKDEGAGKRDIIDAPPSITQPRAVEEQHERHSYGRYTPAPMSKAQTPSPYVPSQYPLPSPPSPHTLWNMSPVGPPPTSKLPPTPRVPPVAAPQIKRWLGGGRPVVKWNKLRKDPELWDPNGDVLVFLGRKDKARQLPSLRLSSNMIEATGSRRLITLLLEGSTAEEIYLPPSPSSGSQRSDLDQGFGDVPLTPPVSETASIRDFAGQISYEMRLSPPRNLSTIDQLRHRITTRNVFALLHNASIIGLALHQALSDLHVRLDSYMPPQNDNVGQIVQYIYSKGLDDVRSDPETAVSLLAWAEDPDVRWEDGWRECFTHCVGMYPQVEKCKHFTDISLITKAMLETASLDMQLRVRRVEERLAGFEYDDMWALQSEESPARKAAQRLRDMLKGHYERAYGTWPPVPPGQSSKQYARPNNSTGGETWLTRTLVMALQQDFGALYDYIVDRDIIWDVSEARSGRKWIMASERGDGFEADTVEVPMTDMLIEFDNSQQCPHIPHPYPLLPESRSRSTTPVIKVSHGLTSSKGSIGDGPTSVLERQAQVAQTESTNIYALDKDLAANELVDAFERFEKSDEFGEINAATGRRGRWVLIYGILQALASVSVDDRWVRHRDQVEYHLCPSLEGTKIPPWRRGRSNGVGAGAHERSFCWAAAEKWGKERRSEEAEREKSEEEDEIK</sequence>
<evidence type="ECO:0000259" key="2">
    <source>
        <dbReference type="Pfam" id="PF26013"/>
    </source>
</evidence>
<reference evidence="3" key="2">
    <citation type="submission" date="2020-05" db="EMBL/GenBank/DDBJ databases">
        <authorList>
            <person name="Kim H.-S."/>
            <person name="Proctor R.H."/>
            <person name="Brown D.W."/>
        </authorList>
    </citation>
    <scope>NUCLEOTIDE SEQUENCE</scope>
    <source>
        <strain evidence="3">NRRL 22465</strain>
    </source>
</reference>
<proteinExistence type="predicted"/>
<feature type="region of interest" description="Disordered" evidence="1">
    <location>
        <begin position="53"/>
        <end position="81"/>
    </location>
</feature>
<organism evidence="3 4">
    <name type="scientific">Fusarium zealandicum</name>
    <dbReference type="NCBI Taxonomy" id="1053134"/>
    <lineage>
        <taxon>Eukaryota</taxon>
        <taxon>Fungi</taxon>
        <taxon>Dikarya</taxon>
        <taxon>Ascomycota</taxon>
        <taxon>Pezizomycotina</taxon>
        <taxon>Sordariomycetes</taxon>
        <taxon>Hypocreomycetidae</taxon>
        <taxon>Hypocreales</taxon>
        <taxon>Nectriaceae</taxon>
        <taxon>Fusarium</taxon>
        <taxon>Fusarium staphyleae species complex</taxon>
    </lineage>
</organism>
<feature type="compositionally biased region" description="Basic and acidic residues" evidence="1">
    <location>
        <begin position="768"/>
        <end position="783"/>
    </location>
</feature>
<gene>
    <name evidence="3" type="ORF">FZEAL_760</name>
</gene>
<feature type="compositionally biased region" description="Basic and acidic residues" evidence="1">
    <location>
        <begin position="136"/>
        <end position="145"/>
    </location>
</feature>
<dbReference type="InterPro" id="IPR058317">
    <property type="entry name" value="DUF8004"/>
</dbReference>
<feature type="non-terminal residue" evidence="3">
    <location>
        <position position="790"/>
    </location>
</feature>
<feature type="compositionally biased region" description="Basic and acidic residues" evidence="1">
    <location>
        <begin position="111"/>
        <end position="125"/>
    </location>
</feature>
<dbReference type="Proteomes" id="UP000635477">
    <property type="component" value="Unassembled WGS sequence"/>
</dbReference>
<dbReference type="PANTHER" id="PTHR39601:SF2">
    <property type="entry name" value="CHORIOGENIN HMINOR"/>
    <property type="match status" value="1"/>
</dbReference>
<evidence type="ECO:0000313" key="3">
    <source>
        <dbReference type="EMBL" id="KAF4983935.1"/>
    </source>
</evidence>
<name>A0A8H4XPF2_9HYPO</name>
<dbReference type="PANTHER" id="PTHR39601">
    <property type="entry name" value="CHORIOGENIN HMINOR"/>
    <property type="match status" value="1"/>
</dbReference>
<evidence type="ECO:0000313" key="4">
    <source>
        <dbReference type="Proteomes" id="UP000635477"/>
    </source>
</evidence>
<feature type="domain" description="DUF8004" evidence="2">
    <location>
        <begin position="386"/>
        <end position="477"/>
    </location>
</feature>
<dbReference type="EMBL" id="JABEYC010000041">
    <property type="protein sequence ID" value="KAF4983935.1"/>
    <property type="molecule type" value="Genomic_DNA"/>
</dbReference>
<dbReference type="OrthoDB" id="5302380at2759"/>
<feature type="region of interest" description="Disordered" evidence="1">
    <location>
        <begin position="768"/>
        <end position="790"/>
    </location>
</feature>
<reference evidence="3" key="1">
    <citation type="journal article" date="2020" name="BMC Genomics">
        <title>Correction to: Identification and distribution of gene clusters required for synthesis of sphingolipid metabolism inhibitors in diverse species of the filamentous fungus Fusarium.</title>
        <authorList>
            <person name="Kim H.S."/>
            <person name="Lohmar J.M."/>
            <person name="Busman M."/>
            <person name="Brown D.W."/>
            <person name="Naumann T.A."/>
            <person name="Divon H.H."/>
            <person name="Lysoe E."/>
            <person name="Uhlig S."/>
            <person name="Proctor R.H."/>
        </authorList>
    </citation>
    <scope>NUCLEOTIDE SEQUENCE</scope>
    <source>
        <strain evidence="3">NRRL 22465</strain>
    </source>
</reference>
<evidence type="ECO:0000256" key="1">
    <source>
        <dbReference type="SAM" id="MobiDB-lite"/>
    </source>
</evidence>
<feature type="region of interest" description="Disordered" evidence="1">
    <location>
        <begin position="111"/>
        <end position="167"/>
    </location>
</feature>
<comment type="caution">
    <text evidence="3">The sequence shown here is derived from an EMBL/GenBank/DDBJ whole genome shotgun (WGS) entry which is preliminary data.</text>
</comment>
<dbReference type="AlphaFoldDB" id="A0A8H4XPF2"/>
<protein>
    <recommendedName>
        <fullName evidence="2">DUF8004 domain-containing protein</fullName>
    </recommendedName>
</protein>
<keyword evidence="4" id="KW-1185">Reference proteome</keyword>
<accession>A0A8H4XPF2</accession>